<proteinExistence type="predicted"/>
<keyword evidence="1" id="KW-0472">Membrane</keyword>
<accession>A0A6G6ACG0</accession>
<reference evidence="2" key="1">
    <citation type="submission" date="2019-07" db="EMBL/GenBank/DDBJ databases">
        <title>The discovery of a new lineage B mimivirus raises questions about particles surface fibrils.</title>
        <authorList>
            <person name="Silva L.K.S."/>
            <person name="Rodrigues R.A.L."/>
            <person name="Andrade A.C.S.P."/>
            <person name="Hikida H."/>
            <person name="Andreani J."/>
            <person name="Levasseur A."/>
            <person name="La Scola B."/>
            <person name="Abrahao J.S."/>
        </authorList>
    </citation>
    <scope>NUCLEOTIDE SEQUENCE</scope>
    <source>
        <strain evidence="2">B60</strain>
    </source>
</reference>
<evidence type="ECO:0000313" key="2">
    <source>
        <dbReference type="EMBL" id="QID06091.1"/>
    </source>
</evidence>
<keyword evidence="1" id="KW-1133">Transmembrane helix</keyword>
<feature type="transmembrane region" description="Helical" evidence="1">
    <location>
        <begin position="115"/>
        <end position="138"/>
    </location>
</feature>
<sequence length="168" mass="18266">MDDYYTSERASPVRYNDVNNQANIPNLQNVQQQQVNQPGNFNIPIQDPLTGQNVQPTTLANPNDPAYRYNSSHFQWDFGEILRRAVKYLIEGLAVAFVAYYFVGKGKLNIRDIVMLGITAAFVFAILDVFSPTVALGARFGAGFGIGGALFGLNPAVIGGPSIVAPIV</sequence>
<feature type="transmembrane region" description="Helical" evidence="1">
    <location>
        <begin position="85"/>
        <end position="103"/>
    </location>
</feature>
<protein>
    <submittedName>
        <fullName evidence="2">Uncharacterized protein</fullName>
    </submittedName>
</protein>
<evidence type="ECO:0000256" key="1">
    <source>
        <dbReference type="SAM" id="Phobius"/>
    </source>
</evidence>
<dbReference type="EMBL" id="MN175499">
    <property type="protein sequence ID" value="QID06091.1"/>
    <property type="molecule type" value="Genomic_DNA"/>
</dbReference>
<organism evidence="2">
    <name type="scientific">Borely moumouvirus</name>
    <dbReference type="NCBI Taxonomy" id="2712067"/>
    <lineage>
        <taxon>Viruses</taxon>
        <taxon>Varidnaviria</taxon>
        <taxon>Bamfordvirae</taxon>
        <taxon>Nucleocytoviricota</taxon>
        <taxon>Megaviricetes</taxon>
        <taxon>Imitervirales</taxon>
        <taxon>Mimiviridae</taxon>
        <taxon>Megamimivirinae</taxon>
        <taxon>Moumouvirus</taxon>
    </lineage>
</organism>
<name>A0A6G6ACG0_9VIRU</name>
<keyword evidence="1" id="KW-0812">Transmembrane</keyword>
<feature type="transmembrane region" description="Helical" evidence="1">
    <location>
        <begin position="144"/>
        <end position="167"/>
    </location>
</feature>